<dbReference type="STRING" id="59922.P9303_14711"/>
<dbReference type="Gene3D" id="1.10.3680.10">
    <property type="entry name" value="TerB-like"/>
    <property type="match status" value="1"/>
</dbReference>
<sequence length="178" mass="19238">MQPKRGSTARRSGKYAQLVASNETKVMSDALTLAQMGCVVPAFMTDAEAFAAVALAAVSCDGALGRDEAHALRRQLEFRYPYRERSEAAMGELFDQLLSLLRQEGVDGLISKALPALSSLQQESALAVAAQLVHSDREVSKEEAAFLEDLACKLDLPSERARIVIQAISALNRDSLLS</sequence>
<dbReference type="InterPro" id="IPR007791">
    <property type="entry name" value="DjlA_N"/>
</dbReference>
<dbReference type="InterPro" id="IPR029024">
    <property type="entry name" value="TerB-like"/>
</dbReference>
<dbReference type="CDD" id="cd07176">
    <property type="entry name" value="terB"/>
    <property type="match status" value="1"/>
</dbReference>
<evidence type="ECO:0000259" key="1">
    <source>
        <dbReference type="Pfam" id="PF05099"/>
    </source>
</evidence>
<proteinExistence type="predicted"/>
<dbReference type="HOGENOM" id="CLU_129283_0_0_3"/>
<reference evidence="2 3" key="1">
    <citation type="journal article" date="2007" name="PLoS Genet.">
        <title>Patterns and implications of gene gain and loss in the evolution of Prochlorococcus.</title>
        <authorList>
            <person name="Kettler G.C."/>
            <person name="Martiny A.C."/>
            <person name="Huang K."/>
            <person name="Zucker J."/>
            <person name="Coleman M.L."/>
            <person name="Rodrigue S."/>
            <person name="Chen F."/>
            <person name="Lapidus A."/>
            <person name="Ferriera S."/>
            <person name="Johnson J."/>
            <person name="Steglich C."/>
            <person name="Church G.M."/>
            <person name="Richardson P."/>
            <person name="Chisholm S.W."/>
        </authorList>
    </citation>
    <scope>NUCLEOTIDE SEQUENCE [LARGE SCALE GENOMIC DNA]</scope>
    <source>
        <strain evidence="2 3">MIT 9303</strain>
    </source>
</reference>
<name>A2C9Q7_PROM3</name>
<evidence type="ECO:0000313" key="2">
    <source>
        <dbReference type="EMBL" id="ABM78217.1"/>
    </source>
</evidence>
<protein>
    <recommendedName>
        <fullName evidence="1">Co-chaperone DjlA N-terminal domain-containing protein</fullName>
    </recommendedName>
</protein>
<dbReference type="Proteomes" id="UP000002274">
    <property type="component" value="Chromosome"/>
</dbReference>
<dbReference type="Pfam" id="PF05099">
    <property type="entry name" value="TerB"/>
    <property type="match status" value="1"/>
</dbReference>
<dbReference type="KEGG" id="pmf:P9303_14711"/>
<evidence type="ECO:0000313" key="3">
    <source>
        <dbReference type="Proteomes" id="UP000002274"/>
    </source>
</evidence>
<feature type="domain" description="Co-chaperone DjlA N-terminal" evidence="1">
    <location>
        <begin position="48"/>
        <end position="159"/>
    </location>
</feature>
<organism evidence="2 3">
    <name type="scientific">Prochlorococcus marinus (strain MIT 9303)</name>
    <dbReference type="NCBI Taxonomy" id="59922"/>
    <lineage>
        <taxon>Bacteria</taxon>
        <taxon>Bacillati</taxon>
        <taxon>Cyanobacteriota</taxon>
        <taxon>Cyanophyceae</taxon>
        <taxon>Synechococcales</taxon>
        <taxon>Prochlorococcaceae</taxon>
        <taxon>Prochlorococcus</taxon>
    </lineage>
</organism>
<accession>A2C9Q7</accession>
<gene>
    <name evidence="2" type="ordered locus">P9303_14711</name>
</gene>
<dbReference type="AlphaFoldDB" id="A2C9Q7"/>
<dbReference type="SUPFAM" id="SSF158682">
    <property type="entry name" value="TerB-like"/>
    <property type="match status" value="1"/>
</dbReference>
<dbReference type="EMBL" id="CP000554">
    <property type="protein sequence ID" value="ABM78217.1"/>
    <property type="molecule type" value="Genomic_DNA"/>
</dbReference>